<dbReference type="Pfam" id="PF17101">
    <property type="entry name" value="Stealth_CR1"/>
    <property type="match status" value="1"/>
</dbReference>
<protein>
    <submittedName>
        <fullName evidence="7">Stealth family protein</fullName>
    </submittedName>
</protein>
<gene>
    <name evidence="6" type="ORF">QVN81_10930</name>
    <name evidence="7" type="ORF">QVN84_11780</name>
</gene>
<dbReference type="Proteomes" id="UP001168478">
    <property type="component" value="Unassembled WGS sequence"/>
</dbReference>
<dbReference type="EMBL" id="JAUEIE010000013">
    <property type="protein sequence ID" value="MDN0023524.1"/>
    <property type="molecule type" value="Genomic_DNA"/>
</dbReference>
<evidence type="ECO:0000259" key="5">
    <source>
        <dbReference type="Pfam" id="PF17101"/>
    </source>
</evidence>
<comment type="caution">
    <text evidence="7">The sequence shown here is derived from an EMBL/GenBank/DDBJ whole genome shotgun (WGS) entry which is preliminary data.</text>
</comment>
<evidence type="ECO:0000313" key="7">
    <source>
        <dbReference type="EMBL" id="MDN0026191.1"/>
    </source>
</evidence>
<accession>A0AAW7JWN6</accession>
<evidence type="ECO:0000313" key="6">
    <source>
        <dbReference type="EMBL" id="MDN0023524.1"/>
    </source>
</evidence>
<dbReference type="EMBL" id="JAUEIF010000013">
    <property type="protein sequence ID" value="MDN0026191.1"/>
    <property type="molecule type" value="Genomic_DNA"/>
</dbReference>
<dbReference type="GO" id="GO:0000271">
    <property type="term" value="P:polysaccharide biosynthetic process"/>
    <property type="evidence" value="ECO:0007669"/>
    <property type="project" value="UniProtKB-KW"/>
</dbReference>
<dbReference type="AlphaFoldDB" id="A0AAW7JWN6"/>
<name>A0AAW7JWN6_9BACT</name>
<evidence type="ECO:0000256" key="1">
    <source>
        <dbReference type="ARBA" id="ARBA00007583"/>
    </source>
</evidence>
<dbReference type="Pfam" id="PF11380">
    <property type="entry name" value="Stealth_CR2"/>
    <property type="match status" value="1"/>
</dbReference>
<evidence type="ECO:0000259" key="4">
    <source>
        <dbReference type="Pfam" id="PF11380"/>
    </source>
</evidence>
<dbReference type="PANTHER" id="PTHR24045:SF0">
    <property type="entry name" value="N-ACETYLGLUCOSAMINE-1-PHOSPHOTRANSFERASE SUBUNITS ALPHA_BETA"/>
    <property type="match status" value="1"/>
</dbReference>
<evidence type="ECO:0000313" key="8">
    <source>
        <dbReference type="Proteomes" id="UP001167831"/>
    </source>
</evidence>
<evidence type="ECO:0000313" key="9">
    <source>
        <dbReference type="Proteomes" id="UP001168478"/>
    </source>
</evidence>
<sequence length="310" mass="36660">MDIDLVYLWVDGNDPEWLAKHNACVGKMEAKSATDCKGRYADNDELKYSLRSIEKYAPWIHRIFIVTDNQTPAWLDTSDPKIRIVDHSEIMPAVSRPCFNATVIEHFICDIPGLAEHFLFANDDMFINRPVTPETFFAEDGLPIIRFNRRPFRKFTLWYKEKVQGKKLSNYIQIIRNAAELVERKYGKYYGGKTHHNIDAYLKSDCQHVERMFRKEIEPTLTNHVRSANDIQRNLFAYVALAEKRAHLHYVGQRTSFRLHIQNESHYAKLERYNPMLFCMNDSQYAGDADREREKAWLERRFPEKSRFEK</sequence>
<organism evidence="7 9">
    <name type="scientific">Leyella lascolaii</name>
    <dbReference type="NCBI Taxonomy" id="1776379"/>
    <lineage>
        <taxon>Bacteria</taxon>
        <taxon>Pseudomonadati</taxon>
        <taxon>Bacteroidota</taxon>
        <taxon>Bacteroidia</taxon>
        <taxon>Bacteroidales</taxon>
        <taxon>Prevotellaceae</taxon>
        <taxon>Leyella</taxon>
    </lineage>
</organism>
<feature type="domain" description="Stealth protein CR2 conserved region 2" evidence="4">
    <location>
        <begin position="39"/>
        <end position="142"/>
    </location>
</feature>
<dbReference type="Proteomes" id="UP001167831">
    <property type="component" value="Unassembled WGS sequence"/>
</dbReference>
<dbReference type="InterPro" id="IPR021520">
    <property type="entry name" value="Stealth_CR2"/>
</dbReference>
<reference evidence="7" key="2">
    <citation type="submission" date="2023-08" db="EMBL/GenBank/DDBJ databases">
        <title>Identification and characterization of horizontal gene transfer across gut microbiota members of farm animals based on homology search.</title>
        <authorList>
            <person name="Schwarzerova J."/>
            <person name="Nykrynova M."/>
            <person name="Jureckova K."/>
            <person name="Cejkova D."/>
            <person name="Rychlik I."/>
        </authorList>
    </citation>
    <scope>NUCLEOTIDE SEQUENCE</scope>
    <source>
        <strain evidence="7">ET15</strain>
        <strain evidence="6">ET37</strain>
    </source>
</reference>
<evidence type="ECO:0000256" key="3">
    <source>
        <dbReference type="ARBA" id="ARBA00023169"/>
    </source>
</evidence>
<keyword evidence="8" id="KW-1185">Reference proteome</keyword>
<dbReference type="RefSeq" id="WP_068854986.1">
    <property type="nucleotide sequence ID" value="NZ_CALUKV010000015.1"/>
</dbReference>
<comment type="similarity">
    <text evidence="1">Belongs to the stealth family.</text>
</comment>
<keyword evidence="2" id="KW-0808">Transferase</keyword>
<dbReference type="PANTHER" id="PTHR24045">
    <property type="match status" value="1"/>
</dbReference>
<dbReference type="GO" id="GO:0016772">
    <property type="term" value="F:transferase activity, transferring phosphorus-containing groups"/>
    <property type="evidence" value="ECO:0007669"/>
    <property type="project" value="InterPro"/>
</dbReference>
<keyword evidence="3" id="KW-0270">Exopolysaccharide synthesis</keyword>
<reference evidence="7" key="1">
    <citation type="submission" date="2023-06" db="EMBL/GenBank/DDBJ databases">
        <authorList>
            <person name="Zeman M."/>
            <person name="Kubasova T."/>
            <person name="Jahodarova E."/>
            <person name="Nykrynova M."/>
            <person name="Rychlik I."/>
        </authorList>
    </citation>
    <scope>NUCLEOTIDE SEQUENCE</scope>
    <source>
        <strain evidence="7">ET15</strain>
        <strain evidence="6">ET37</strain>
    </source>
</reference>
<proteinExistence type="inferred from homology"/>
<dbReference type="InterPro" id="IPR031358">
    <property type="entry name" value="Stealth_CR1"/>
</dbReference>
<evidence type="ECO:0000256" key="2">
    <source>
        <dbReference type="ARBA" id="ARBA00022679"/>
    </source>
</evidence>
<dbReference type="InterPro" id="IPR047141">
    <property type="entry name" value="Stealth"/>
</dbReference>
<feature type="domain" description="Stealth protein CR1 conserved region 1" evidence="5">
    <location>
        <begin position="1"/>
        <end position="28"/>
    </location>
</feature>